<name>A0A0F9AD94_9ZZZZ</name>
<gene>
    <name evidence="1" type="ORF">LCGC14_2926510</name>
</gene>
<organism evidence="1">
    <name type="scientific">marine sediment metagenome</name>
    <dbReference type="NCBI Taxonomy" id="412755"/>
    <lineage>
        <taxon>unclassified sequences</taxon>
        <taxon>metagenomes</taxon>
        <taxon>ecological metagenomes</taxon>
    </lineage>
</organism>
<comment type="caution">
    <text evidence="1">The sequence shown here is derived from an EMBL/GenBank/DDBJ whole genome shotgun (WGS) entry which is preliminary data.</text>
</comment>
<dbReference type="EMBL" id="LAZR01058300">
    <property type="protein sequence ID" value="KKK70191.1"/>
    <property type="molecule type" value="Genomic_DNA"/>
</dbReference>
<feature type="non-terminal residue" evidence="1">
    <location>
        <position position="25"/>
    </location>
</feature>
<proteinExistence type="predicted"/>
<evidence type="ECO:0000313" key="1">
    <source>
        <dbReference type="EMBL" id="KKK70191.1"/>
    </source>
</evidence>
<sequence length="25" mass="2873">MQLDHLLAWIANEPWAINPAKAQEI</sequence>
<dbReference type="AlphaFoldDB" id="A0A0F9AD94"/>
<accession>A0A0F9AD94</accession>
<reference evidence="1" key="1">
    <citation type="journal article" date="2015" name="Nature">
        <title>Complex archaea that bridge the gap between prokaryotes and eukaryotes.</title>
        <authorList>
            <person name="Spang A."/>
            <person name="Saw J.H."/>
            <person name="Jorgensen S.L."/>
            <person name="Zaremba-Niedzwiedzka K."/>
            <person name="Martijn J."/>
            <person name="Lind A.E."/>
            <person name="van Eijk R."/>
            <person name="Schleper C."/>
            <person name="Guy L."/>
            <person name="Ettema T.J."/>
        </authorList>
    </citation>
    <scope>NUCLEOTIDE SEQUENCE</scope>
</reference>
<protein>
    <submittedName>
        <fullName evidence="1">Uncharacterized protein</fullName>
    </submittedName>
</protein>